<organism evidence="2 3">
    <name type="scientific">Friedmanniella luteola</name>
    <dbReference type="NCBI Taxonomy" id="546871"/>
    <lineage>
        <taxon>Bacteria</taxon>
        <taxon>Bacillati</taxon>
        <taxon>Actinomycetota</taxon>
        <taxon>Actinomycetes</taxon>
        <taxon>Propionibacteriales</taxon>
        <taxon>Nocardioidaceae</taxon>
        <taxon>Friedmanniella</taxon>
    </lineage>
</organism>
<dbReference type="OrthoDB" id="8722217at2"/>
<dbReference type="Gene3D" id="3.10.450.50">
    <property type="match status" value="1"/>
</dbReference>
<dbReference type="STRING" id="546871.SAMN04488543_1585"/>
<dbReference type="RefSeq" id="WP_091411785.1">
    <property type="nucleotide sequence ID" value="NZ_LT629749.1"/>
</dbReference>
<dbReference type="AlphaFoldDB" id="A0A1H1RKV3"/>
<evidence type="ECO:0000313" key="2">
    <source>
        <dbReference type="EMBL" id="SDS36417.1"/>
    </source>
</evidence>
<proteinExistence type="predicted"/>
<evidence type="ECO:0000259" key="1">
    <source>
        <dbReference type="Pfam" id="PF12680"/>
    </source>
</evidence>
<reference evidence="2 3" key="1">
    <citation type="submission" date="2016-10" db="EMBL/GenBank/DDBJ databases">
        <authorList>
            <person name="de Groot N.N."/>
        </authorList>
    </citation>
    <scope>NUCLEOTIDE SEQUENCE [LARGE SCALE GENOMIC DNA]</scope>
    <source>
        <strain evidence="2 3">DSM 21741</strain>
    </source>
</reference>
<name>A0A1H1RKV3_9ACTN</name>
<dbReference type="InterPro" id="IPR032710">
    <property type="entry name" value="NTF2-like_dom_sf"/>
</dbReference>
<accession>A0A1H1RKV3</accession>
<dbReference type="InterPro" id="IPR037401">
    <property type="entry name" value="SnoaL-like"/>
</dbReference>
<dbReference type="Proteomes" id="UP000199092">
    <property type="component" value="Chromosome I"/>
</dbReference>
<evidence type="ECO:0000313" key="3">
    <source>
        <dbReference type="Proteomes" id="UP000199092"/>
    </source>
</evidence>
<dbReference type="SUPFAM" id="SSF54427">
    <property type="entry name" value="NTF2-like"/>
    <property type="match status" value="1"/>
</dbReference>
<sequence length="116" mass="12944">MTSGDLATRYLTEVSNERDPERRRKAIEGLFDEAIRYVDQDGPVDGREAFIRRIDDLAALMGPATLFSLKRPAQGVDDLLVFHWQLGTPDDDPVLGGSDVAIVRNGRITRLYAVLD</sequence>
<gene>
    <name evidence="2" type="ORF">SAMN04488543_1585</name>
</gene>
<protein>
    <submittedName>
        <fullName evidence="2">SnoaL-like domain-containing protein</fullName>
    </submittedName>
</protein>
<dbReference type="EMBL" id="LT629749">
    <property type="protein sequence ID" value="SDS36417.1"/>
    <property type="molecule type" value="Genomic_DNA"/>
</dbReference>
<feature type="domain" description="SnoaL-like" evidence="1">
    <location>
        <begin position="9"/>
        <end position="110"/>
    </location>
</feature>
<dbReference type="Pfam" id="PF12680">
    <property type="entry name" value="SnoaL_2"/>
    <property type="match status" value="1"/>
</dbReference>
<keyword evidence="3" id="KW-1185">Reference proteome</keyword>